<reference evidence="12" key="1">
    <citation type="submission" date="2020-10" db="EMBL/GenBank/DDBJ databases">
        <title>Taxonomic study of unclassified bacteria belonging to the class Ktedonobacteria.</title>
        <authorList>
            <person name="Yabe S."/>
            <person name="Wang C.M."/>
            <person name="Zheng Y."/>
            <person name="Sakai Y."/>
            <person name="Cavaletti L."/>
            <person name="Monciardini P."/>
            <person name="Donadio S."/>
        </authorList>
    </citation>
    <scope>NUCLEOTIDE SEQUENCE</scope>
    <source>
        <strain evidence="12">SOSP1-1</strain>
    </source>
</reference>
<evidence type="ECO:0000259" key="10">
    <source>
        <dbReference type="Pfam" id="PF07282"/>
    </source>
</evidence>
<feature type="domain" description="Probable transposase IS891/IS1136/IS1341" evidence="9">
    <location>
        <begin position="173"/>
        <end position="295"/>
    </location>
</feature>
<evidence type="ECO:0000256" key="1">
    <source>
        <dbReference type="ARBA" id="ARBA00008761"/>
    </source>
</evidence>
<evidence type="ECO:0000256" key="6">
    <source>
        <dbReference type="ARBA" id="ARBA00023125"/>
    </source>
</evidence>
<feature type="domain" description="Transposase putative helix-turn-helix" evidence="11">
    <location>
        <begin position="1"/>
        <end position="48"/>
    </location>
</feature>
<dbReference type="Pfam" id="PF12323">
    <property type="entry name" value="HTH_OrfB_IS605"/>
    <property type="match status" value="1"/>
</dbReference>
<evidence type="ECO:0000259" key="9">
    <source>
        <dbReference type="Pfam" id="PF01385"/>
    </source>
</evidence>
<dbReference type="Pfam" id="PF01385">
    <property type="entry name" value="OrfB_IS605"/>
    <property type="match status" value="1"/>
</dbReference>
<keyword evidence="3" id="KW-0815">Transposition</keyword>
<evidence type="ECO:0000256" key="5">
    <source>
        <dbReference type="ARBA" id="ARBA00022833"/>
    </source>
</evidence>
<dbReference type="GO" id="GO:0006310">
    <property type="term" value="P:DNA recombination"/>
    <property type="evidence" value="ECO:0007669"/>
    <property type="project" value="UniProtKB-KW"/>
</dbReference>
<sequence>MLLTRGYRVELDLSDAHITACRKHTGAARWAYNYGLRRKQEAYRAGEKTPTAIDLHREINALKKNEIPWAYDVSKCAMQEGLRDLDNAFKHFFRKCRLKKEGTWKGTCGYPRWKSKKKAIGGARFTGAIRVYPDAVQLPRLGLLRLKERDYLPMNVKIKSATISEKAGRWYVSIVVQSEQPEPPQATGASLGVDLGIKTLAVVSDGRAFENPKALRKKINALKRASRRHGRKKKGSKNRDKAKQRLARMHARIANVRKDALHKVTSALVARTKPASERPACIVLEDLNISGMLKNRKLSRAIADVGMYAFKQQVLYKAALAGVQVKLASHWEPSSKTCHLCGWVKEDLTLAIRMFVCEDCGLVMDRDLNAAYNLAVLA</sequence>
<gene>
    <name evidence="12" type="primary">tlpB_12</name>
    <name evidence="12" type="ORF">KSX_79610</name>
</gene>
<evidence type="ECO:0000256" key="3">
    <source>
        <dbReference type="ARBA" id="ARBA00022578"/>
    </source>
</evidence>
<dbReference type="NCBIfam" id="TIGR01766">
    <property type="entry name" value="IS200/IS605 family accessory protein TnpB-like domain"/>
    <property type="match status" value="1"/>
</dbReference>
<evidence type="ECO:0000313" key="12">
    <source>
        <dbReference type="EMBL" id="GHO49798.1"/>
    </source>
</evidence>
<dbReference type="Pfam" id="PF07282">
    <property type="entry name" value="Cas12f1-like_TNB"/>
    <property type="match status" value="1"/>
</dbReference>
<dbReference type="AlphaFoldDB" id="A0A8J3MXJ0"/>
<keyword evidence="13" id="KW-1185">Reference proteome</keyword>
<dbReference type="InterPro" id="IPR051399">
    <property type="entry name" value="RNA-guided_DNA_endo/Transpos"/>
</dbReference>
<dbReference type="InterPro" id="IPR010095">
    <property type="entry name" value="Cas12f1-like_TNB"/>
</dbReference>
<feature type="region of interest" description="Disordered" evidence="8">
    <location>
        <begin position="223"/>
        <end position="244"/>
    </location>
</feature>
<evidence type="ECO:0000256" key="7">
    <source>
        <dbReference type="ARBA" id="ARBA00023172"/>
    </source>
</evidence>
<dbReference type="GO" id="GO:0032196">
    <property type="term" value="P:transposition"/>
    <property type="evidence" value="ECO:0007669"/>
    <property type="project" value="UniProtKB-KW"/>
</dbReference>
<dbReference type="EMBL" id="BNJF01000006">
    <property type="protein sequence ID" value="GHO49798.1"/>
    <property type="molecule type" value="Genomic_DNA"/>
</dbReference>
<feature type="domain" description="Cas12f1-like TNB" evidence="10">
    <location>
        <begin position="308"/>
        <end position="374"/>
    </location>
</feature>
<comment type="similarity">
    <text evidence="2">In the N-terminal section; belongs to the transposase 2 family.</text>
</comment>
<evidence type="ECO:0000256" key="2">
    <source>
        <dbReference type="ARBA" id="ARBA00011044"/>
    </source>
</evidence>
<comment type="caution">
    <text evidence="12">The sequence shown here is derived from an EMBL/GenBank/DDBJ whole genome shotgun (WGS) entry which is preliminary data.</text>
</comment>
<evidence type="ECO:0000259" key="11">
    <source>
        <dbReference type="Pfam" id="PF12323"/>
    </source>
</evidence>
<dbReference type="GO" id="GO:0046872">
    <property type="term" value="F:metal ion binding"/>
    <property type="evidence" value="ECO:0007669"/>
    <property type="project" value="UniProtKB-KW"/>
</dbReference>
<dbReference type="GO" id="GO:0003677">
    <property type="term" value="F:DNA binding"/>
    <property type="evidence" value="ECO:0007669"/>
    <property type="project" value="UniProtKB-KW"/>
</dbReference>
<keyword evidence="6" id="KW-0238">DNA-binding</keyword>
<keyword evidence="4" id="KW-0479">Metal-binding</keyword>
<proteinExistence type="inferred from homology"/>
<accession>A0A8J3MXJ0</accession>
<feature type="compositionally biased region" description="Basic residues" evidence="8">
    <location>
        <begin position="223"/>
        <end position="236"/>
    </location>
</feature>
<evidence type="ECO:0000313" key="13">
    <source>
        <dbReference type="Proteomes" id="UP000612362"/>
    </source>
</evidence>
<dbReference type="NCBIfam" id="NF040570">
    <property type="entry name" value="guided_TnpB"/>
    <property type="match status" value="1"/>
</dbReference>
<dbReference type="InterPro" id="IPR021027">
    <property type="entry name" value="Transposase_put_HTH"/>
</dbReference>
<dbReference type="PANTHER" id="PTHR30405">
    <property type="entry name" value="TRANSPOSASE"/>
    <property type="match status" value="1"/>
</dbReference>
<keyword evidence="7" id="KW-0233">DNA recombination</keyword>
<dbReference type="Proteomes" id="UP000612362">
    <property type="component" value="Unassembled WGS sequence"/>
</dbReference>
<protein>
    <submittedName>
        <fullName evidence="12">Transposase</fullName>
    </submittedName>
</protein>
<evidence type="ECO:0000256" key="8">
    <source>
        <dbReference type="SAM" id="MobiDB-lite"/>
    </source>
</evidence>
<keyword evidence="5" id="KW-0862">Zinc</keyword>
<evidence type="ECO:0000256" key="4">
    <source>
        <dbReference type="ARBA" id="ARBA00022723"/>
    </source>
</evidence>
<dbReference type="RefSeq" id="WP_220198891.1">
    <property type="nucleotide sequence ID" value="NZ_BNJF01000006.1"/>
</dbReference>
<comment type="similarity">
    <text evidence="1">In the C-terminal section; belongs to the transposase 35 family.</text>
</comment>
<name>A0A8J3MXJ0_9CHLR</name>
<dbReference type="InterPro" id="IPR001959">
    <property type="entry name" value="Transposase"/>
</dbReference>
<dbReference type="PANTHER" id="PTHR30405:SF25">
    <property type="entry name" value="RNA-GUIDED DNA ENDONUCLEASE INSQ-RELATED"/>
    <property type="match status" value="1"/>
</dbReference>
<organism evidence="12 13">
    <name type="scientific">Ktedonospora formicarum</name>
    <dbReference type="NCBI Taxonomy" id="2778364"/>
    <lineage>
        <taxon>Bacteria</taxon>
        <taxon>Bacillati</taxon>
        <taxon>Chloroflexota</taxon>
        <taxon>Ktedonobacteria</taxon>
        <taxon>Ktedonobacterales</taxon>
        <taxon>Ktedonobacteraceae</taxon>
        <taxon>Ktedonospora</taxon>
    </lineage>
</organism>